<evidence type="ECO:0000256" key="4">
    <source>
        <dbReference type="SAM" id="MobiDB-lite"/>
    </source>
</evidence>
<dbReference type="Pfam" id="PF15320">
    <property type="entry name" value="RAM"/>
    <property type="match status" value="1"/>
</dbReference>
<evidence type="ECO:0000313" key="6">
    <source>
        <dbReference type="Proteomes" id="UP000694523"/>
    </source>
</evidence>
<feature type="compositionally biased region" description="Low complexity" evidence="4">
    <location>
        <begin position="97"/>
        <end position="111"/>
    </location>
</feature>
<dbReference type="GO" id="GO:0003723">
    <property type="term" value="F:RNA binding"/>
    <property type="evidence" value="ECO:0007669"/>
    <property type="project" value="InterPro"/>
</dbReference>
<dbReference type="Proteomes" id="UP000694523">
    <property type="component" value="Unplaced"/>
</dbReference>
<dbReference type="AlphaFoldDB" id="A0A8C6UGQ0"/>
<sequence>MAGTTDEPEDYEELFAHRFTSEDHEYQEYLKRPPDPPPIVQNWRGRGGGSHRGGRDNRYRDRDRDRTYGRDRDRDRSPHRDRERSWDGERDRGYRGGYQRSSQGYSSQHQRPQYDRY</sequence>
<feature type="compositionally biased region" description="Basic and acidic residues" evidence="4">
    <location>
        <begin position="53"/>
        <end position="94"/>
    </location>
</feature>
<dbReference type="PANTHER" id="PTHR48168:SF1">
    <property type="entry name" value="RNA GUANINE-N7 METHYLTRANSFERASE ACTIVATING SUBUNIT-RELATED"/>
    <property type="match status" value="1"/>
</dbReference>
<dbReference type="Ensembl" id="ENSNMLT00000038302.1">
    <property type="protein sequence ID" value="ENSNMLP00000034393.1"/>
    <property type="gene ID" value="ENSNMLG00000021419.1"/>
</dbReference>
<feature type="region of interest" description="Disordered" evidence="4">
    <location>
        <begin position="1"/>
        <end position="117"/>
    </location>
</feature>
<protein>
    <submittedName>
        <fullName evidence="5">RNA guanine-7 methyltransferase activating subunit</fullName>
    </submittedName>
</protein>
<reference evidence="5" key="2">
    <citation type="submission" date="2025-09" db="UniProtKB">
        <authorList>
            <consortium name="Ensembl"/>
        </authorList>
    </citation>
    <scope>IDENTIFICATION</scope>
</reference>
<name>A0A8C6UGQ0_9GOBI</name>
<evidence type="ECO:0000256" key="3">
    <source>
        <dbReference type="ARBA" id="ARBA00034716"/>
    </source>
</evidence>
<evidence type="ECO:0000256" key="2">
    <source>
        <dbReference type="ARBA" id="ARBA00023242"/>
    </source>
</evidence>
<feature type="compositionally biased region" description="Basic and acidic residues" evidence="4">
    <location>
        <begin position="14"/>
        <end position="34"/>
    </location>
</feature>
<keyword evidence="6" id="KW-1185">Reference proteome</keyword>
<accession>A0A8C6UGQ0</accession>
<dbReference type="GO" id="GO:0106005">
    <property type="term" value="P:RNA 5'-cap (guanine-N7)-methylation"/>
    <property type="evidence" value="ECO:0007669"/>
    <property type="project" value="InterPro"/>
</dbReference>
<comment type="similarity">
    <text evidence="3">Belongs to the RAM family.</text>
</comment>
<evidence type="ECO:0000256" key="1">
    <source>
        <dbReference type="ARBA" id="ARBA00004123"/>
    </source>
</evidence>
<reference evidence="5" key="1">
    <citation type="submission" date="2025-08" db="UniProtKB">
        <authorList>
            <consortium name="Ensembl"/>
        </authorList>
    </citation>
    <scope>IDENTIFICATION</scope>
</reference>
<dbReference type="InterPro" id="IPR028271">
    <property type="entry name" value="RAMAC"/>
</dbReference>
<dbReference type="PANTHER" id="PTHR48168">
    <property type="entry name" value="RNA GUANINE-7 METHYLTRANSFERASE-ACTIVATING SUBUNIT-LIKE (PSEUDOGENE)-RELATED"/>
    <property type="match status" value="1"/>
</dbReference>
<evidence type="ECO:0000313" key="5">
    <source>
        <dbReference type="Ensembl" id="ENSNMLP00000034393.1"/>
    </source>
</evidence>
<dbReference type="GO" id="GO:0031533">
    <property type="term" value="C:mRNA capping enzyme complex"/>
    <property type="evidence" value="ECO:0007669"/>
    <property type="project" value="InterPro"/>
</dbReference>
<keyword evidence="2" id="KW-0539">Nucleus</keyword>
<proteinExistence type="inferred from homology"/>
<comment type="subcellular location">
    <subcellularLocation>
        <location evidence="1">Nucleus</location>
    </subcellularLocation>
</comment>
<organism evidence="5 6">
    <name type="scientific">Neogobius melanostomus</name>
    <name type="common">round goby</name>
    <dbReference type="NCBI Taxonomy" id="47308"/>
    <lineage>
        <taxon>Eukaryota</taxon>
        <taxon>Metazoa</taxon>
        <taxon>Chordata</taxon>
        <taxon>Craniata</taxon>
        <taxon>Vertebrata</taxon>
        <taxon>Euteleostomi</taxon>
        <taxon>Actinopterygii</taxon>
        <taxon>Neopterygii</taxon>
        <taxon>Teleostei</taxon>
        <taxon>Neoteleostei</taxon>
        <taxon>Acanthomorphata</taxon>
        <taxon>Gobiaria</taxon>
        <taxon>Gobiiformes</taxon>
        <taxon>Gobioidei</taxon>
        <taxon>Gobiidae</taxon>
        <taxon>Benthophilinae</taxon>
        <taxon>Neogobiini</taxon>
        <taxon>Neogobius</taxon>
    </lineage>
</organism>
<feature type="compositionally biased region" description="Acidic residues" evidence="4">
    <location>
        <begin position="1"/>
        <end position="13"/>
    </location>
</feature>